<dbReference type="PANTHER" id="PTHR43433:SF5">
    <property type="entry name" value="AB HYDROLASE-1 DOMAIN-CONTAINING PROTEIN"/>
    <property type="match status" value="1"/>
</dbReference>
<organism evidence="3 4">
    <name type="scientific">Carex littledalei</name>
    <dbReference type="NCBI Taxonomy" id="544730"/>
    <lineage>
        <taxon>Eukaryota</taxon>
        <taxon>Viridiplantae</taxon>
        <taxon>Streptophyta</taxon>
        <taxon>Embryophyta</taxon>
        <taxon>Tracheophyta</taxon>
        <taxon>Spermatophyta</taxon>
        <taxon>Magnoliopsida</taxon>
        <taxon>Liliopsida</taxon>
        <taxon>Poales</taxon>
        <taxon>Cyperaceae</taxon>
        <taxon>Cyperoideae</taxon>
        <taxon>Cariceae</taxon>
        <taxon>Carex</taxon>
        <taxon>Carex subgen. Euthyceras</taxon>
    </lineage>
</organism>
<keyword evidence="3" id="KW-0560">Oxidoreductase</keyword>
<keyword evidence="3" id="KW-0575">Peroxidase</keyword>
<proteinExistence type="predicted"/>
<protein>
    <submittedName>
        <fullName evidence="3">Non-heme bromoperoxidase BpoC</fullName>
    </submittedName>
</protein>
<sequence>MPFCEASNGVRIYYRKYGQGSTKVLLIIGLAGTHDSWGPQIKGLTGSIAPSSNDDLEAAPCASPNQKEGSNLDQTEEDEEGIEICCFDNRGMGRSSVPINKSDYTTTKMAGDALALLDHLGWKKAHVFGHSMGSMIACKLAALAPERLCSLALLNATGGGFECFPKLDRQMMSLAYRFLRAKSPEERAHVDLETHYTKEYLDECIGSSTRRIILYQEYVKGISSTGMQSNHGFEGQVNACWTHKMTPKELDTIRSAGFPISVIHGRYDIIAQLCHAKKLAEKLHPAARMVELHGAHLVSHERPDEVNQALKELITASKSKEIAEDWSYMPESESGWLILPAPMALNKLRSDGANSLLTIYSLLGKLQLSFLYFIGVLVMGFDHIKSAFCIIKPVRVATIES</sequence>
<evidence type="ECO:0000256" key="1">
    <source>
        <dbReference type="SAM" id="MobiDB-lite"/>
    </source>
</evidence>
<evidence type="ECO:0000313" key="3">
    <source>
        <dbReference type="EMBL" id="KAF3328313.1"/>
    </source>
</evidence>
<dbReference type="GO" id="GO:0004601">
    <property type="term" value="F:peroxidase activity"/>
    <property type="evidence" value="ECO:0007669"/>
    <property type="project" value="UniProtKB-KW"/>
</dbReference>
<dbReference type="EMBL" id="SWLB01000016">
    <property type="protein sequence ID" value="KAF3328313.1"/>
    <property type="molecule type" value="Genomic_DNA"/>
</dbReference>
<name>A0A833R115_9POAL</name>
<dbReference type="Gene3D" id="3.40.50.1820">
    <property type="entry name" value="alpha/beta hydrolase"/>
    <property type="match status" value="1"/>
</dbReference>
<evidence type="ECO:0000313" key="4">
    <source>
        <dbReference type="Proteomes" id="UP000623129"/>
    </source>
</evidence>
<dbReference type="InterPro" id="IPR050471">
    <property type="entry name" value="AB_hydrolase"/>
</dbReference>
<feature type="compositionally biased region" description="Polar residues" evidence="1">
    <location>
        <begin position="63"/>
        <end position="73"/>
    </location>
</feature>
<dbReference type="AlphaFoldDB" id="A0A833R115"/>
<reference evidence="3" key="1">
    <citation type="submission" date="2020-01" db="EMBL/GenBank/DDBJ databases">
        <title>Genome sequence of Kobresia littledalei, the first chromosome-level genome in the family Cyperaceae.</title>
        <authorList>
            <person name="Qu G."/>
        </authorList>
    </citation>
    <scope>NUCLEOTIDE SEQUENCE</scope>
    <source>
        <strain evidence="3">C.B.Clarke</strain>
        <tissue evidence="3">Leaf</tissue>
    </source>
</reference>
<dbReference type="PANTHER" id="PTHR43433">
    <property type="entry name" value="HYDROLASE, ALPHA/BETA FOLD FAMILY PROTEIN"/>
    <property type="match status" value="1"/>
</dbReference>
<comment type="caution">
    <text evidence="3">The sequence shown here is derived from an EMBL/GenBank/DDBJ whole genome shotgun (WGS) entry which is preliminary data.</text>
</comment>
<dbReference type="InterPro" id="IPR029058">
    <property type="entry name" value="AB_hydrolase_fold"/>
</dbReference>
<evidence type="ECO:0000259" key="2">
    <source>
        <dbReference type="Pfam" id="PF00561"/>
    </source>
</evidence>
<dbReference type="Pfam" id="PF00561">
    <property type="entry name" value="Abhydrolase_1"/>
    <property type="match status" value="1"/>
</dbReference>
<dbReference type="OrthoDB" id="19657at2759"/>
<feature type="region of interest" description="Disordered" evidence="1">
    <location>
        <begin position="55"/>
        <end position="79"/>
    </location>
</feature>
<dbReference type="SUPFAM" id="SSF53474">
    <property type="entry name" value="alpha/beta-Hydrolases"/>
    <property type="match status" value="1"/>
</dbReference>
<dbReference type="InterPro" id="IPR000073">
    <property type="entry name" value="AB_hydrolase_1"/>
</dbReference>
<accession>A0A833R115</accession>
<gene>
    <name evidence="3" type="ORF">FCM35_KLT06919</name>
</gene>
<feature type="domain" description="AB hydrolase-1" evidence="2">
    <location>
        <begin position="75"/>
        <end position="303"/>
    </location>
</feature>
<dbReference type="Proteomes" id="UP000623129">
    <property type="component" value="Unassembled WGS sequence"/>
</dbReference>
<keyword evidence="4" id="KW-1185">Reference proteome</keyword>